<name>A0AAD5LPB3_PYTIN</name>
<dbReference type="AlphaFoldDB" id="A0AAD5LPB3"/>
<evidence type="ECO:0000256" key="3">
    <source>
        <dbReference type="ARBA" id="ARBA00022692"/>
    </source>
</evidence>
<reference evidence="7" key="1">
    <citation type="submission" date="2021-12" db="EMBL/GenBank/DDBJ databases">
        <title>Prjna785345.</title>
        <authorList>
            <person name="Rujirawat T."/>
            <person name="Krajaejun T."/>
        </authorList>
    </citation>
    <scope>NUCLEOTIDE SEQUENCE</scope>
    <source>
        <strain evidence="7">Pi057C3</strain>
    </source>
</reference>
<accession>A0AAD5LPB3</accession>
<dbReference type="PANTHER" id="PTHR12300:SF161">
    <property type="entry name" value="RECEPTOR EXPRESSION-ENHANCING PROTEIN"/>
    <property type="match status" value="1"/>
</dbReference>
<gene>
    <name evidence="7" type="ORF">P43SY_003132</name>
</gene>
<keyword evidence="4" id="KW-1133">Transmembrane helix</keyword>
<dbReference type="GO" id="GO:0016020">
    <property type="term" value="C:membrane"/>
    <property type="evidence" value="ECO:0007669"/>
    <property type="project" value="UniProtKB-SubCell"/>
</dbReference>
<evidence type="ECO:0000313" key="8">
    <source>
        <dbReference type="Proteomes" id="UP001209570"/>
    </source>
</evidence>
<dbReference type="PANTHER" id="PTHR12300">
    <property type="entry name" value="HVA22-LIKE PROTEINS"/>
    <property type="match status" value="1"/>
</dbReference>
<proteinExistence type="inferred from homology"/>
<evidence type="ECO:0000256" key="5">
    <source>
        <dbReference type="ARBA" id="ARBA00023136"/>
    </source>
</evidence>
<keyword evidence="5" id="KW-0472">Membrane</keyword>
<evidence type="ECO:0000256" key="2">
    <source>
        <dbReference type="ARBA" id="ARBA00008573"/>
    </source>
</evidence>
<sequence length="122" mass="13741">MGSSSLLRPVHLAIGVAYPAYASFKALETAAPDGSRQWLTYWVVVGIGATAEAASRRLVAWIPGYDLLKTLFLLWLMLPKTRGALLVYRGVLRPLLRQYEPWIDRQLKQRSRGASTRSSLRR</sequence>
<comment type="caution">
    <text evidence="7">The sequence shown here is derived from an EMBL/GenBank/DDBJ whole genome shotgun (WGS) entry which is preliminary data.</text>
</comment>
<dbReference type="Pfam" id="PF03134">
    <property type="entry name" value="TB2_DP1_HVA22"/>
    <property type="match status" value="1"/>
</dbReference>
<evidence type="ECO:0000256" key="1">
    <source>
        <dbReference type="ARBA" id="ARBA00004141"/>
    </source>
</evidence>
<dbReference type="InterPro" id="IPR004345">
    <property type="entry name" value="TB2_DP1_HVA22"/>
</dbReference>
<dbReference type="EMBL" id="JAKCXM010000012">
    <property type="protein sequence ID" value="KAJ0408406.1"/>
    <property type="molecule type" value="Genomic_DNA"/>
</dbReference>
<organism evidence="7 8">
    <name type="scientific">Pythium insidiosum</name>
    <name type="common">Pythiosis disease agent</name>
    <dbReference type="NCBI Taxonomy" id="114742"/>
    <lineage>
        <taxon>Eukaryota</taxon>
        <taxon>Sar</taxon>
        <taxon>Stramenopiles</taxon>
        <taxon>Oomycota</taxon>
        <taxon>Peronosporomycetes</taxon>
        <taxon>Pythiales</taxon>
        <taxon>Pythiaceae</taxon>
        <taxon>Pythium</taxon>
    </lineage>
</organism>
<keyword evidence="8" id="KW-1185">Reference proteome</keyword>
<comment type="subcellular location">
    <subcellularLocation>
        <location evidence="1 6">Membrane</location>
        <topology evidence="1 6">Multi-pass membrane protein</topology>
    </subcellularLocation>
</comment>
<dbReference type="Proteomes" id="UP001209570">
    <property type="component" value="Unassembled WGS sequence"/>
</dbReference>
<protein>
    <recommendedName>
        <fullName evidence="9">HVA22-like protein</fullName>
    </recommendedName>
</protein>
<comment type="similarity">
    <text evidence="2 6">Belongs to the DP1 family.</text>
</comment>
<evidence type="ECO:0000256" key="4">
    <source>
        <dbReference type="ARBA" id="ARBA00022989"/>
    </source>
</evidence>
<keyword evidence="3" id="KW-0812">Transmembrane</keyword>
<evidence type="ECO:0000256" key="6">
    <source>
        <dbReference type="RuleBase" id="RU362006"/>
    </source>
</evidence>
<evidence type="ECO:0008006" key="9">
    <source>
        <dbReference type="Google" id="ProtNLM"/>
    </source>
</evidence>
<evidence type="ECO:0000313" key="7">
    <source>
        <dbReference type="EMBL" id="KAJ0408406.1"/>
    </source>
</evidence>